<evidence type="ECO:0000313" key="3">
    <source>
        <dbReference type="Proteomes" id="UP001108029"/>
    </source>
</evidence>
<dbReference type="AlphaFoldDB" id="A0A9Q3VNH8"/>
<reference evidence="2" key="1">
    <citation type="submission" date="2021-12" db="EMBL/GenBank/DDBJ databases">
        <authorList>
            <person name="Lee J.-H."/>
            <person name="Kim S.-B."/>
        </authorList>
    </citation>
    <scope>NUCLEOTIDE SEQUENCE</scope>
    <source>
        <strain evidence="2">NR30</strain>
    </source>
</reference>
<evidence type="ECO:0000256" key="1">
    <source>
        <dbReference type="SAM" id="MobiDB-lite"/>
    </source>
</evidence>
<protein>
    <submittedName>
        <fullName evidence="2">Uncharacterized protein</fullName>
    </submittedName>
</protein>
<dbReference type="Proteomes" id="UP001108029">
    <property type="component" value="Unassembled WGS sequence"/>
</dbReference>
<name>A0A9Q3VNH8_9ACTN</name>
<gene>
    <name evidence="2" type="ORF">LJ657_16575</name>
</gene>
<sequence>MTRPLPLPIPAVDAAAHPNGRMFAVLLALLRAHGISPMRWLELARAMDHGPTLSAVLKEFEAERSGHLWDDRAALLAYATDEIDQYVEGRLGNNLLRTYRIRILSEALEDTVDVAVRACLAALREAGFSVGGGSLIEALVCEGAEYHRLMLSDIFRIDPPEVLCQTARFNLNRLLAAVRNREDIRDPRRFLRVEEGVREFVLTPAQQHTLTTYLRQFGTTPGGIGRLLTKVRLPDVVRKARLSPGRGTDGAPAGTETPMT</sequence>
<dbReference type="RefSeq" id="WP_232649378.1">
    <property type="nucleotide sequence ID" value="NZ_JAJSBI010000007.1"/>
</dbReference>
<proteinExistence type="predicted"/>
<accession>A0A9Q3VNH8</accession>
<keyword evidence="3" id="KW-1185">Reference proteome</keyword>
<dbReference type="EMBL" id="JAJSBI010000007">
    <property type="protein sequence ID" value="MCD9875257.1"/>
    <property type="molecule type" value="Genomic_DNA"/>
</dbReference>
<organism evidence="2 3">
    <name type="scientific">Streptomyces guryensis</name>
    <dbReference type="NCBI Taxonomy" id="2886947"/>
    <lineage>
        <taxon>Bacteria</taxon>
        <taxon>Bacillati</taxon>
        <taxon>Actinomycetota</taxon>
        <taxon>Actinomycetes</taxon>
        <taxon>Kitasatosporales</taxon>
        <taxon>Streptomycetaceae</taxon>
        <taxon>Streptomyces</taxon>
    </lineage>
</organism>
<comment type="caution">
    <text evidence="2">The sequence shown here is derived from an EMBL/GenBank/DDBJ whole genome shotgun (WGS) entry which is preliminary data.</text>
</comment>
<feature type="region of interest" description="Disordered" evidence="1">
    <location>
        <begin position="240"/>
        <end position="260"/>
    </location>
</feature>
<evidence type="ECO:0000313" key="2">
    <source>
        <dbReference type="EMBL" id="MCD9875257.1"/>
    </source>
</evidence>